<dbReference type="SUPFAM" id="SSF51905">
    <property type="entry name" value="FAD/NAD(P)-binding domain"/>
    <property type="match status" value="2"/>
</dbReference>
<dbReference type="InterPro" id="IPR041575">
    <property type="entry name" value="Rubredoxin_C"/>
</dbReference>
<feature type="domain" description="FAD/NAD(P)-binding" evidence="4">
    <location>
        <begin position="5"/>
        <end position="302"/>
    </location>
</feature>
<comment type="cofactor">
    <cofactor evidence="1">
        <name>FAD</name>
        <dbReference type="ChEBI" id="CHEBI:57692"/>
    </cofactor>
</comment>
<dbReference type="InterPro" id="IPR016156">
    <property type="entry name" value="FAD/NAD-linked_Rdtase_dimer_sf"/>
</dbReference>
<organism evidence="6 7">
    <name type="scientific">Candidatus Dormiibacter inghamiae</name>
    <dbReference type="NCBI Taxonomy" id="3127013"/>
    <lineage>
        <taxon>Bacteria</taxon>
        <taxon>Bacillati</taxon>
        <taxon>Candidatus Dormiibacterota</taxon>
        <taxon>Candidatus Dormibacteria</taxon>
        <taxon>Candidatus Dormibacterales</taxon>
        <taxon>Candidatus Dormibacteraceae</taxon>
        <taxon>Candidatus Dormiibacter</taxon>
    </lineage>
</organism>
<proteinExistence type="predicted"/>
<dbReference type="Pfam" id="PF07992">
    <property type="entry name" value="Pyr_redox_2"/>
    <property type="match status" value="1"/>
</dbReference>
<dbReference type="PANTHER" id="PTHR43429">
    <property type="entry name" value="PYRIDINE NUCLEOTIDE-DISULFIDE OXIDOREDUCTASE DOMAIN-CONTAINING"/>
    <property type="match status" value="1"/>
</dbReference>
<dbReference type="InterPro" id="IPR023753">
    <property type="entry name" value="FAD/NAD-binding_dom"/>
</dbReference>
<evidence type="ECO:0000313" key="7">
    <source>
        <dbReference type="Proteomes" id="UP000620075"/>
    </source>
</evidence>
<dbReference type="InterPro" id="IPR050260">
    <property type="entry name" value="FAD-bd_OxRdtase"/>
</dbReference>
<evidence type="ECO:0000256" key="3">
    <source>
        <dbReference type="ARBA" id="ARBA00022827"/>
    </source>
</evidence>
<keyword evidence="2" id="KW-0285">Flavoprotein</keyword>
<dbReference type="Gene3D" id="3.30.390.30">
    <property type="match status" value="1"/>
</dbReference>
<dbReference type="PRINTS" id="PR00368">
    <property type="entry name" value="FADPNR"/>
</dbReference>
<dbReference type="GO" id="GO:0016491">
    <property type="term" value="F:oxidoreductase activity"/>
    <property type="evidence" value="ECO:0007669"/>
    <property type="project" value="InterPro"/>
</dbReference>
<dbReference type="InterPro" id="IPR036188">
    <property type="entry name" value="FAD/NAD-bd_sf"/>
</dbReference>
<name>A0A934KEN8_9BACT</name>
<gene>
    <name evidence="6" type="ORF">JF888_09245</name>
</gene>
<protein>
    <submittedName>
        <fullName evidence="6">NAD(P)/FAD-dependent oxidoreductase</fullName>
    </submittedName>
</protein>
<evidence type="ECO:0000256" key="1">
    <source>
        <dbReference type="ARBA" id="ARBA00001974"/>
    </source>
</evidence>
<reference evidence="6 7" key="1">
    <citation type="submission" date="2020-10" db="EMBL/GenBank/DDBJ databases">
        <title>Ca. Dormibacterota MAGs.</title>
        <authorList>
            <person name="Montgomery K."/>
        </authorList>
    </citation>
    <scope>NUCLEOTIDE SEQUENCE [LARGE SCALE GENOMIC DNA]</scope>
    <source>
        <strain evidence="6">SC8811_S16_3</strain>
    </source>
</reference>
<dbReference type="Pfam" id="PF18267">
    <property type="entry name" value="Rubredoxin_C"/>
    <property type="match status" value="1"/>
</dbReference>
<evidence type="ECO:0000259" key="5">
    <source>
        <dbReference type="Pfam" id="PF18267"/>
    </source>
</evidence>
<evidence type="ECO:0000256" key="2">
    <source>
        <dbReference type="ARBA" id="ARBA00022630"/>
    </source>
</evidence>
<evidence type="ECO:0000313" key="6">
    <source>
        <dbReference type="EMBL" id="MBJ7603355.1"/>
    </source>
</evidence>
<feature type="domain" description="NADH-rubredoxin oxidoreductase C-terminal" evidence="5">
    <location>
        <begin position="326"/>
        <end position="389"/>
    </location>
</feature>
<dbReference type="PRINTS" id="PR00411">
    <property type="entry name" value="PNDRDTASEI"/>
</dbReference>
<keyword evidence="3" id="KW-0274">FAD</keyword>
<sequence length="406" mass="45907">MLTRRYVILGNGIAGQTCAEELRAQDGECSIVMIAAERHPLYNRVALPRYLRGQVREEKVMMRSLAQYAERGLEIHFETWATEVDAKAQLVRTSRGQEFPYDALLIATGGRPKPPPWPGSDEVPEIYGFQTLDDTKAIITRAEECQRVLVMGGSFIAYELAEGLVHRGKRVTWIMRGPWFLRYILDAEGGQLCRQLGEAMGVEFCCEDEVQRFSRQNGLFQGETQQGRRVQFEMMSYGVGLEYYVEPAQGTGAELRRGLVTDVRLQTTAPNVYAAGDIAVFYDSMLSRHNQMGTWDNAEAHGRTAAHNMAGAGEDFFDVPTYTTTMFGSTLAVMGITPDIEPELESVRTYSFEQKFYRKLFFRKDRLVGAIMIGPPKGRKKLIEIMRSQARIERPKEDLLDPTNLV</sequence>
<dbReference type="PANTHER" id="PTHR43429:SF3">
    <property type="entry name" value="NITRITE REDUCTASE [NAD(P)H]"/>
    <property type="match status" value="1"/>
</dbReference>
<evidence type="ECO:0000259" key="4">
    <source>
        <dbReference type="Pfam" id="PF07992"/>
    </source>
</evidence>
<comment type="caution">
    <text evidence="6">The sequence shown here is derived from an EMBL/GenBank/DDBJ whole genome shotgun (WGS) entry which is preliminary data.</text>
</comment>
<dbReference type="Proteomes" id="UP000620075">
    <property type="component" value="Unassembled WGS sequence"/>
</dbReference>
<dbReference type="Gene3D" id="3.50.50.60">
    <property type="entry name" value="FAD/NAD(P)-binding domain"/>
    <property type="match status" value="2"/>
</dbReference>
<accession>A0A934KEN8</accession>
<dbReference type="AlphaFoldDB" id="A0A934KEN8"/>
<dbReference type="EMBL" id="JAEKNQ010000035">
    <property type="protein sequence ID" value="MBJ7603355.1"/>
    <property type="molecule type" value="Genomic_DNA"/>
</dbReference>